<feature type="transmembrane region" description="Helical" evidence="1">
    <location>
        <begin position="42"/>
        <end position="61"/>
    </location>
</feature>
<evidence type="ECO:0000256" key="1">
    <source>
        <dbReference type="SAM" id="Phobius"/>
    </source>
</evidence>
<accession>A0A832AC69</accession>
<sequence>MRYSLWRILPFTILGKIFMVYLVSVLGRIWATYVEGYTNEEISFLITTAALIIVTVLMMYIDWEKLLQRLQDKAVLRS</sequence>
<organism evidence="2">
    <name type="scientific">Ignisphaera aggregans</name>
    <dbReference type="NCBI Taxonomy" id="334771"/>
    <lineage>
        <taxon>Archaea</taxon>
        <taxon>Thermoproteota</taxon>
        <taxon>Thermoprotei</taxon>
        <taxon>Desulfurococcales</taxon>
        <taxon>Desulfurococcaceae</taxon>
        <taxon>Ignisphaera</taxon>
    </lineage>
</organism>
<keyword evidence="1" id="KW-1133">Transmembrane helix</keyword>
<dbReference type="AlphaFoldDB" id="A0A832AC69"/>
<protein>
    <submittedName>
        <fullName evidence="2">Uncharacterized protein</fullName>
    </submittedName>
</protein>
<feature type="transmembrane region" description="Helical" evidence="1">
    <location>
        <begin position="7"/>
        <end position="30"/>
    </location>
</feature>
<name>A0A832AC69_9CREN</name>
<proteinExistence type="predicted"/>
<gene>
    <name evidence="2" type="ORF">ENT99_08110</name>
</gene>
<reference evidence="2" key="1">
    <citation type="journal article" date="2020" name="mSystems">
        <title>Genome- and Community-Level Interaction Insights into Carbon Utilization and Element Cycling Functions of Hydrothermarchaeota in Hydrothermal Sediment.</title>
        <authorList>
            <person name="Zhou Z."/>
            <person name="Liu Y."/>
            <person name="Xu W."/>
            <person name="Pan J."/>
            <person name="Luo Z.H."/>
            <person name="Li M."/>
        </authorList>
    </citation>
    <scope>NUCLEOTIDE SEQUENCE</scope>
    <source>
        <strain evidence="2">SpSt-629</strain>
    </source>
</reference>
<dbReference type="EMBL" id="DTAU01000150">
    <property type="protein sequence ID" value="HFQ79639.1"/>
    <property type="molecule type" value="Genomic_DNA"/>
</dbReference>
<comment type="caution">
    <text evidence="2">The sequence shown here is derived from an EMBL/GenBank/DDBJ whole genome shotgun (WGS) entry which is preliminary data.</text>
</comment>
<keyword evidence="1" id="KW-0812">Transmembrane</keyword>
<evidence type="ECO:0000313" key="2">
    <source>
        <dbReference type="EMBL" id="HFQ79639.1"/>
    </source>
</evidence>
<keyword evidence="1" id="KW-0472">Membrane</keyword>